<dbReference type="InterPro" id="IPR009914">
    <property type="entry name" value="DPM2"/>
</dbReference>
<evidence type="ECO:0000256" key="9">
    <source>
        <dbReference type="ARBA" id="ARBA00046896"/>
    </source>
</evidence>
<keyword evidence="4 10" id="KW-0812">Transmembrane</keyword>
<dbReference type="GO" id="GO:0033185">
    <property type="term" value="C:dolichol-phosphate-mannose synthase complex"/>
    <property type="evidence" value="ECO:0000318"/>
    <property type="project" value="GO_Central"/>
</dbReference>
<dbReference type="PANTHER" id="PTHR15039:SF11">
    <property type="entry name" value="DOLICHOL PHOSPHATE-MANNOSE BIOSYNTHESIS REGULATORY PROTEIN"/>
    <property type="match status" value="1"/>
</dbReference>
<protein>
    <recommendedName>
        <fullName evidence="3 10">Dolichol phosphate-mannose biosynthesis regulatory protein</fullName>
    </recommendedName>
</protein>
<dbReference type="GO" id="GO:0005789">
    <property type="term" value="C:endoplasmic reticulum membrane"/>
    <property type="evidence" value="ECO:0007669"/>
    <property type="project" value="UniProtKB-SubCell"/>
</dbReference>
<proteinExistence type="inferred from homology"/>
<evidence type="ECO:0000256" key="3">
    <source>
        <dbReference type="ARBA" id="ARBA00018157"/>
    </source>
</evidence>
<dbReference type="GO" id="GO:0030234">
    <property type="term" value="F:enzyme regulator activity"/>
    <property type="evidence" value="ECO:0000318"/>
    <property type="project" value="GO_Central"/>
</dbReference>
<evidence type="ECO:0000313" key="11">
    <source>
        <dbReference type="EnsemblMetazoa" id="XP_030853254"/>
    </source>
</evidence>
<dbReference type="GO" id="GO:0006488">
    <property type="term" value="P:dolichol-linked oligosaccharide biosynthetic process"/>
    <property type="evidence" value="ECO:0000318"/>
    <property type="project" value="GO_Central"/>
</dbReference>
<dbReference type="InParanoid" id="A0A7M7PPR1"/>
<evidence type="ECO:0000256" key="4">
    <source>
        <dbReference type="ARBA" id="ARBA00022692"/>
    </source>
</evidence>
<organism evidence="11 12">
    <name type="scientific">Strongylocentrotus purpuratus</name>
    <name type="common">Purple sea urchin</name>
    <dbReference type="NCBI Taxonomy" id="7668"/>
    <lineage>
        <taxon>Eukaryota</taxon>
        <taxon>Metazoa</taxon>
        <taxon>Echinodermata</taxon>
        <taxon>Eleutherozoa</taxon>
        <taxon>Echinozoa</taxon>
        <taxon>Echinoidea</taxon>
        <taxon>Euechinoidea</taxon>
        <taxon>Echinacea</taxon>
        <taxon>Camarodonta</taxon>
        <taxon>Echinidea</taxon>
        <taxon>Strongylocentrotidae</taxon>
        <taxon>Strongylocentrotus</taxon>
    </lineage>
</organism>
<dbReference type="GO" id="GO:0005783">
    <property type="term" value="C:endoplasmic reticulum"/>
    <property type="evidence" value="ECO:0000318"/>
    <property type="project" value="GO_Central"/>
</dbReference>
<reference evidence="11" key="2">
    <citation type="submission" date="2021-01" db="UniProtKB">
        <authorList>
            <consortium name="EnsemblMetazoa"/>
        </authorList>
    </citation>
    <scope>IDENTIFICATION</scope>
</reference>
<dbReference type="PANTHER" id="PTHR15039">
    <property type="entry name" value="DOLICHOL PHOSPHATE-MANNOSE BIOSYNTHESIS REGULATORY PROTEIN"/>
    <property type="match status" value="1"/>
</dbReference>
<evidence type="ECO:0000256" key="8">
    <source>
        <dbReference type="ARBA" id="ARBA00045174"/>
    </source>
</evidence>
<evidence type="ECO:0000256" key="6">
    <source>
        <dbReference type="ARBA" id="ARBA00022989"/>
    </source>
</evidence>
<keyword evidence="7 10" id="KW-0472">Membrane</keyword>
<dbReference type="UniPathway" id="UPA00378"/>
<accession>A0A7M7PPR1</accession>
<evidence type="ECO:0000256" key="1">
    <source>
        <dbReference type="ARBA" id="ARBA00004477"/>
    </source>
</evidence>
<comment type="function">
    <text evidence="10">Regulatory subunit of the dolichol-phosphate mannose (DPM) synthase complex; essential for the ER localization.</text>
</comment>
<keyword evidence="5 10" id="KW-0256">Endoplasmic reticulum</keyword>
<dbReference type="OrthoDB" id="311279at2759"/>
<comment type="pathway">
    <text evidence="10">Protein modification; protein glycosylation.</text>
</comment>
<dbReference type="EnsemblMetazoa" id="XM_030997394">
    <property type="protein sequence ID" value="XP_030853254"/>
    <property type="gene ID" value="LOC105444712"/>
</dbReference>
<feature type="transmembrane region" description="Helical" evidence="10">
    <location>
        <begin position="51"/>
        <end position="75"/>
    </location>
</feature>
<evidence type="ECO:0000256" key="7">
    <source>
        <dbReference type="ARBA" id="ARBA00023136"/>
    </source>
</evidence>
<dbReference type="Proteomes" id="UP000007110">
    <property type="component" value="Unassembled WGS sequence"/>
</dbReference>
<comment type="subcellular location">
    <subcellularLocation>
        <location evidence="1 10">Endoplasmic reticulum membrane</location>
        <topology evidence="1 10">Multi-pass membrane protein</topology>
    </subcellularLocation>
</comment>
<keyword evidence="6 10" id="KW-1133">Transmembrane helix</keyword>
<name>A0A7M7PPR1_STRPU</name>
<feature type="transmembrane region" description="Helical" evidence="10">
    <location>
        <begin position="12"/>
        <end position="31"/>
    </location>
</feature>
<dbReference type="RefSeq" id="XP_030853254.1">
    <property type="nucleotide sequence ID" value="XM_030997394.1"/>
</dbReference>
<comment type="similarity">
    <text evidence="2 10">Belongs to the DPM2 family.</text>
</comment>
<dbReference type="AlphaFoldDB" id="A0A7M7PPR1"/>
<sequence>MATWLDQAVGMGLLSFAGMVFVYYTFWIIALPFVEEDQVIHQLFPARKYAVIIPFAVGGFALLCICNFIAFLSFFKKEKKS</sequence>
<dbReference type="OMA" id="MFTGYVM"/>
<comment type="function">
    <text evidence="8">Regulates the biosynthesis of dolichol phosphate-mannose. Regulatory subunit of the dolichol-phosphate mannose (DPM) synthase complex; essential for the ER localization and stable expression of DPM1. Part of the glycosylphosphatidylinositol-N-acetylglucosaminyltransferase (GPI-GnT) complex that catalyzes the transfer of N-acetylglucosamine from UDP-N-acetylglucosamine to phosphatidylinositol and participates in the first step of GPI biosynthesis. May act by regulating the GPI-GNT complex.</text>
</comment>
<dbReference type="Pfam" id="PF07297">
    <property type="entry name" value="DPM2"/>
    <property type="match status" value="1"/>
</dbReference>
<keyword evidence="12" id="KW-1185">Reference proteome</keyword>
<evidence type="ECO:0000256" key="10">
    <source>
        <dbReference type="RuleBase" id="RU365084"/>
    </source>
</evidence>
<dbReference type="GO" id="GO:0180047">
    <property type="term" value="P:dolichol phosphate mannose biosynthetic process"/>
    <property type="evidence" value="ECO:0007669"/>
    <property type="project" value="InterPro"/>
</dbReference>
<evidence type="ECO:0000256" key="2">
    <source>
        <dbReference type="ARBA" id="ARBA00005478"/>
    </source>
</evidence>
<evidence type="ECO:0000313" key="12">
    <source>
        <dbReference type="Proteomes" id="UP000007110"/>
    </source>
</evidence>
<dbReference type="GeneID" id="105444712"/>
<reference evidence="12" key="1">
    <citation type="submission" date="2015-02" db="EMBL/GenBank/DDBJ databases">
        <title>Genome sequencing for Strongylocentrotus purpuratus.</title>
        <authorList>
            <person name="Murali S."/>
            <person name="Liu Y."/>
            <person name="Vee V."/>
            <person name="English A."/>
            <person name="Wang M."/>
            <person name="Skinner E."/>
            <person name="Han Y."/>
            <person name="Muzny D.M."/>
            <person name="Worley K.C."/>
            <person name="Gibbs R.A."/>
        </authorList>
    </citation>
    <scope>NUCLEOTIDE SEQUENCE</scope>
</reference>
<comment type="subunit">
    <text evidence="9">Component of the dolichol-phosphate mannose (DPM) synthase complex composed of DPM1, DPM2 and DPM3; in the complex interacts directly with DPM3. Component of the glycosylphosphatidylinositol-N-acetylglucosaminyltransferase (GPI-GnT) complex composed at least by PIGA, PIGC, PIGH, PIGP, PIGQ, PIGY and DPM2. Interacts with PIGA, PIGC and PIGQ.</text>
</comment>
<dbReference type="FunCoup" id="A0A7M7PPR1">
    <property type="interactions" value="787"/>
</dbReference>
<dbReference type="KEGG" id="spu:105444712"/>
<dbReference type="CTD" id="8818"/>
<evidence type="ECO:0000256" key="5">
    <source>
        <dbReference type="ARBA" id="ARBA00022824"/>
    </source>
</evidence>